<dbReference type="RefSeq" id="XP_014567679.1">
    <property type="nucleotide sequence ID" value="XM_014712193.1"/>
</dbReference>
<dbReference type="InParanoid" id="G7E6P1"/>
<proteinExistence type="predicted"/>
<keyword evidence="1" id="KW-0732">Signal</keyword>
<dbReference type="Proteomes" id="UP000009131">
    <property type="component" value="Unassembled WGS sequence"/>
</dbReference>
<protein>
    <recommendedName>
        <fullName evidence="4">Cyanovirin-N domain-containing protein</fullName>
    </recommendedName>
</protein>
<organism evidence="2 3">
    <name type="scientific">Mixia osmundae (strain CBS 9802 / IAM 14324 / JCM 22182 / KY 12970)</name>
    <dbReference type="NCBI Taxonomy" id="764103"/>
    <lineage>
        <taxon>Eukaryota</taxon>
        <taxon>Fungi</taxon>
        <taxon>Dikarya</taxon>
        <taxon>Basidiomycota</taxon>
        <taxon>Pucciniomycotina</taxon>
        <taxon>Mixiomycetes</taxon>
        <taxon>Mixiales</taxon>
        <taxon>Mixiaceae</taxon>
        <taxon>Mixia</taxon>
    </lineage>
</organism>
<comment type="caution">
    <text evidence="2">The sequence shown here is derived from an EMBL/GenBank/DDBJ whole genome shotgun (WGS) entry which is preliminary data.</text>
</comment>
<evidence type="ECO:0008006" key="4">
    <source>
        <dbReference type="Google" id="ProtNLM"/>
    </source>
</evidence>
<dbReference type="AlphaFoldDB" id="G7E6P1"/>
<sequence length="215" mass="23618">MSLLSLLGLLVTSVTAPPQGSDELCVGVQSCIVNCVGSHTLRGAATPSAFEVFAGPARMLFLQQLQISRKGSLELRCDTQHDLQWIPDCTLVETRLSPSKIEYIVDISAILEKHVQGTSTAIVAAIADCCDLRWKTRMDWHLDADDFTATAPTLVLDCSNAWKRYTSYLDKNCNNFFAKRTTFNCELDEMGDTCGLTREILASHECRFADGASSS</sequence>
<evidence type="ECO:0000313" key="2">
    <source>
        <dbReference type="EMBL" id="GAA98501.1"/>
    </source>
</evidence>
<dbReference type="EMBL" id="BABT02000153">
    <property type="protein sequence ID" value="GAA98501.1"/>
    <property type="molecule type" value="Genomic_DNA"/>
</dbReference>
<feature type="signal peptide" evidence="1">
    <location>
        <begin position="1"/>
        <end position="16"/>
    </location>
</feature>
<accession>G7E6P1</accession>
<reference evidence="2 3" key="2">
    <citation type="journal article" date="2012" name="Open Biol.">
        <title>Characteristics of nucleosomes and linker DNA regions on the genome of the basidiomycete Mixia osmundae revealed by mono- and dinucleosome mapping.</title>
        <authorList>
            <person name="Nishida H."/>
            <person name="Kondo S."/>
            <person name="Matsumoto T."/>
            <person name="Suzuki Y."/>
            <person name="Yoshikawa H."/>
            <person name="Taylor T.D."/>
            <person name="Sugiyama J."/>
        </authorList>
    </citation>
    <scope>NUCLEOTIDE SEQUENCE [LARGE SCALE GENOMIC DNA]</scope>
    <source>
        <strain evidence="3">CBS 9802 / IAM 14324 / JCM 22182 / KY 12970</strain>
    </source>
</reference>
<evidence type="ECO:0000256" key="1">
    <source>
        <dbReference type="SAM" id="SignalP"/>
    </source>
</evidence>
<reference evidence="2 3" key="1">
    <citation type="journal article" date="2011" name="J. Gen. Appl. Microbiol.">
        <title>Draft genome sequencing of the enigmatic basidiomycete Mixia osmundae.</title>
        <authorList>
            <person name="Nishida H."/>
            <person name="Nagatsuka Y."/>
            <person name="Sugiyama J."/>
        </authorList>
    </citation>
    <scope>NUCLEOTIDE SEQUENCE [LARGE SCALE GENOMIC DNA]</scope>
    <source>
        <strain evidence="3">CBS 9802 / IAM 14324 / JCM 22182 / KY 12970</strain>
    </source>
</reference>
<keyword evidence="3" id="KW-1185">Reference proteome</keyword>
<gene>
    <name evidence="2" type="primary">Mo05187</name>
    <name evidence="2" type="ORF">E5Q_05187</name>
</gene>
<name>G7E6P1_MIXOS</name>
<evidence type="ECO:0000313" key="3">
    <source>
        <dbReference type="Proteomes" id="UP000009131"/>
    </source>
</evidence>
<feature type="chain" id="PRO_5009955852" description="Cyanovirin-N domain-containing protein" evidence="1">
    <location>
        <begin position="17"/>
        <end position="215"/>
    </location>
</feature>
<dbReference type="HOGENOM" id="CLU_1294694_0_0_1"/>